<dbReference type="NCBIfam" id="TIGR02612">
    <property type="entry name" value="mob_myst_A"/>
    <property type="match status" value="1"/>
</dbReference>
<dbReference type="InterPro" id="IPR013435">
    <property type="entry name" value="Mobile_mystery_prot_A"/>
</dbReference>
<dbReference type="AlphaFoldDB" id="A0A6A1TKG1"/>
<dbReference type="InterPro" id="IPR001387">
    <property type="entry name" value="Cro/C1-type_HTH"/>
</dbReference>
<name>A0A6A1TKG1_NEOGA</name>
<dbReference type="SMART" id="SM00530">
    <property type="entry name" value="HTH_XRE"/>
    <property type="match status" value="1"/>
</dbReference>
<dbReference type="GO" id="GO:0003677">
    <property type="term" value="F:DNA binding"/>
    <property type="evidence" value="ECO:0007669"/>
    <property type="project" value="InterPro"/>
</dbReference>
<dbReference type="RefSeq" id="WP_151047078.1">
    <property type="nucleotide sequence ID" value="NZ_VZUL01000003.1"/>
</dbReference>
<dbReference type="Proteomes" id="UP000386575">
    <property type="component" value="Unassembled WGS sequence"/>
</dbReference>
<dbReference type="Pfam" id="PF01381">
    <property type="entry name" value="HTH_3"/>
    <property type="match status" value="1"/>
</dbReference>
<dbReference type="SUPFAM" id="SSF47413">
    <property type="entry name" value="lambda repressor-like DNA-binding domains"/>
    <property type="match status" value="1"/>
</dbReference>
<organism evidence="2 3">
    <name type="scientific">Neorhizobium galegae</name>
    <name type="common">Rhizobium galegae</name>
    <dbReference type="NCBI Taxonomy" id="399"/>
    <lineage>
        <taxon>Bacteria</taxon>
        <taxon>Pseudomonadati</taxon>
        <taxon>Pseudomonadota</taxon>
        <taxon>Alphaproteobacteria</taxon>
        <taxon>Hyphomicrobiales</taxon>
        <taxon>Rhizobiaceae</taxon>
        <taxon>Rhizobium/Agrobacterium group</taxon>
        <taxon>Neorhizobium</taxon>
    </lineage>
</organism>
<evidence type="ECO:0000259" key="1">
    <source>
        <dbReference type="PROSITE" id="PS50943"/>
    </source>
</evidence>
<protein>
    <submittedName>
        <fullName evidence="2">Mobile mystery protein A</fullName>
    </submittedName>
</protein>
<accession>A0A6A1TKG1</accession>
<dbReference type="CDD" id="cd00093">
    <property type="entry name" value="HTH_XRE"/>
    <property type="match status" value="1"/>
</dbReference>
<sequence>MGVKQTVRRQYQAIVDTAHANDIEIPAEGWIRTVRRALGMSGAQLAKKMGVTRSRIAQAEKAELDGGVTLKSMEAIAEAMGCRFVYAFVPPQTIENVIIAQARKKAQAIVGRAAKHMALEDQTVSHSLTQQEVARLMNELMYQMPSDLWEDK</sequence>
<proteinExistence type="predicted"/>
<gene>
    <name evidence="2" type="ORF">F4V91_30955</name>
</gene>
<reference evidence="2 3" key="1">
    <citation type="submission" date="2019-09" db="EMBL/GenBank/DDBJ databases">
        <title>Genome sequencing of Ng87 strain.</title>
        <authorList>
            <person name="Karasev E.S."/>
            <person name="Andronov E."/>
        </authorList>
    </citation>
    <scope>NUCLEOTIDE SEQUENCE [LARGE SCALE GENOMIC DNA]</scope>
    <source>
        <strain evidence="2 3">Ng87</strain>
    </source>
</reference>
<feature type="domain" description="HTH cro/C1-type" evidence="1">
    <location>
        <begin position="31"/>
        <end position="87"/>
    </location>
</feature>
<dbReference type="InterPro" id="IPR010982">
    <property type="entry name" value="Lambda_DNA-bd_dom_sf"/>
</dbReference>
<comment type="caution">
    <text evidence="2">The sequence shown here is derived from an EMBL/GenBank/DDBJ whole genome shotgun (WGS) entry which is preliminary data.</text>
</comment>
<evidence type="ECO:0000313" key="2">
    <source>
        <dbReference type="EMBL" id="KAB1083850.1"/>
    </source>
</evidence>
<dbReference type="Gene3D" id="1.10.260.40">
    <property type="entry name" value="lambda repressor-like DNA-binding domains"/>
    <property type="match status" value="1"/>
</dbReference>
<evidence type="ECO:0000313" key="3">
    <source>
        <dbReference type="Proteomes" id="UP000386575"/>
    </source>
</evidence>
<dbReference type="PROSITE" id="PS50943">
    <property type="entry name" value="HTH_CROC1"/>
    <property type="match status" value="1"/>
</dbReference>
<dbReference type="EMBL" id="VZUL01000003">
    <property type="protein sequence ID" value="KAB1083850.1"/>
    <property type="molecule type" value="Genomic_DNA"/>
</dbReference>